<dbReference type="SUPFAM" id="SSF141868">
    <property type="entry name" value="EAL domain-like"/>
    <property type="match status" value="1"/>
</dbReference>
<name>A0A1I2RF52_9GAMM</name>
<dbReference type="PANTHER" id="PTHR33121:SF70">
    <property type="entry name" value="SIGNALING PROTEIN YKOW"/>
    <property type="match status" value="1"/>
</dbReference>
<dbReference type="GO" id="GO:0000160">
    <property type="term" value="P:phosphorelay signal transduction system"/>
    <property type="evidence" value="ECO:0007669"/>
    <property type="project" value="InterPro"/>
</dbReference>
<evidence type="ECO:0000259" key="5">
    <source>
        <dbReference type="PROSITE" id="PS50883"/>
    </source>
</evidence>
<dbReference type="InterPro" id="IPR011006">
    <property type="entry name" value="CheY-like_superfamily"/>
</dbReference>
<protein>
    <recommendedName>
        <fullName evidence="1">cyclic-guanylate-specific phosphodiesterase</fullName>
        <ecNumber evidence="1">3.1.4.52</ecNumber>
    </recommendedName>
</protein>
<dbReference type="InterPro" id="IPR001633">
    <property type="entry name" value="EAL_dom"/>
</dbReference>
<dbReference type="Proteomes" id="UP000198623">
    <property type="component" value="Unassembled WGS sequence"/>
</dbReference>
<evidence type="ECO:0000313" key="7">
    <source>
        <dbReference type="EMBL" id="SFG38683.1"/>
    </source>
</evidence>
<dbReference type="CDD" id="cd01948">
    <property type="entry name" value="EAL"/>
    <property type="match status" value="1"/>
</dbReference>
<evidence type="ECO:0000259" key="6">
    <source>
        <dbReference type="PROSITE" id="PS50887"/>
    </source>
</evidence>
<dbReference type="NCBIfam" id="TIGR00254">
    <property type="entry name" value="GGDEF"/>
    <property type="match status" value="1"/>
</dbReference>
<dbReference type="EC" id="3.1.4.52" evidence="1"/>
<dbReference type="InterPro" id="IPR035919">
    <property type="entry name" value="EAL_sf"/>
</dbReference>
<dbReference type="Gene3D" id="3.20.20.450">
    <property type="entry name" value="EAL domain"/>
    <property type="match status" value="1"/>
</dbReference>
<organism evidence="7 8">
    <name type="scientific">Neptunomonas qingdaonensis</name>
    <dbReference type="NCBI Taxonomy" id="1045558"/>
    <lineage>
        <taxon>Bacteria</taxon>
        <taxon>Pseudomonadati</taxon>
        <taxon>Pseudomonadota</taxon>
        <taxon>Gammaproteobacteria</taxon>
        <taxon>Oceanospirillales</taxon>
        <taxon>Oceanospirillaceae</taxon>
        <taxon>Neptunomonas</taxon>
    </lineage>
</organism>
<dbReference type="GO" id="GO:0071111">
    <property type="term" value="F:cyclic-guanylate-specific phosphodiesterase activity"/>
    <property type="evidence" value="ECO:0007669"/>
    <property type="project" value="UniProtKB-EC"/>
</dbReference>
<keyword evidence="8" id="KW-1185">Reference proteome</keyword>
<dbReference type="FunFam" id="3.20.20.450:FF:000001">
    <property type="entry name" value="Cyclic di-GMP phosphodiesterase yahA"/>
    <property type="match status" value="1"/>
</dbReference>
<dbReference type="Pfam" id="PF00563">
    <property type="entry name" value="EAL"/>
    <property type="match status" value="1"/>
</dbReference>
<dbReference type="CDD" id="cd17569">
    <property type="entry name" value="REC_HupR-like"/>
    <property type="match status" value="1"/>
</dbReference>
<dbReference type="RefSeq" id="WP_090727691.1">
    <property type="nucleotide sequence ID" value="NZ_FOOU01000006.1"/>
</dbReference>
<feature type="domain" description="Response regulatory" evidence="4">
    <location>
        <begin position="4"/>
        <end position="120"/>
    </location>
</feature>
<feature type="domain" description="GGDEF" evidence="6">
    <location>
        <begin position="157"/>
        <end position="290"/>
    </location>
</feature>
<dbReference type="PROSITE" id="PS50887">
    <property type="entry name" value="GGDEF"/>
    <property type="match status" value="1"/>
</dbReference>
<dbReference type="SMART" id="SM00448">
    <property type="entry name" value="REC"/>
    <property type="match status" value="1"/>
</dbReference>
<feature type="modified residue" description="4-aspartylphosphate" evidence="3">
    <location>
        <position position="54"/>
    </location>
</feature>
<accession>A0A1I2RF52</accession>
<keyword evidence="3" id="KW-0597">Phosphoprotein</keyword>
<dbReference type="InterPro" id="IPR000160">
    <property type="entry name" value="GGDEF_dom"/>
</dbReference>
<dbReference type="Gene3D" id="3.40.50.2300">
    <property type="match status" value="1"/>
</dbReference>
<dbReference type="PANTHER" id="PTHR33121">
    <property type="entry name" value="CYCLIC DI-GMP PHOSPHODIESTERASE PDEF"/>
    <property type="match status" value="1"/>
</dbReference>
<dbReference type="OrthoDB" id="9804951at2"/>
<proteinExistence type="predicted"/>
<dbReference type="Pfam" id="PF00990">
    <property type="entry name" value="GGDEF"/>
    <property type="match status" value="1"/>
</dbReference>
<dbReference type="InterPro" id="IPR050706">
    <property type="entry name" value="Cyclic-di-GMP_PDE-like"/>
</dbReference>
<dbReference type="PROSITE" id="PS50110">
    <property type="entry name" value="RESPONSE_REGULATORY"/>
    <property type="match status" value="1"/>
</dbReference>
<dbReference type="InterPro" id="IPR043128">
    <property type="entry name" value="Rev_trsase/Diguanyl_cyclase"/>
</dbReference>
<dbReference type="CDD" id="cd01949">
    <property type="entry name" value="GGDEF"/>
    <property type="match status" value="1"/>
</dbReference>
<evidence type="ECO:0000256" key="3">
    <source>
        <dbReference type="PROSITE-ProRule" id="PRU00169"/>
    </source>
</evidence>
<dbReference type="InterPro" id="IPR001789">
    <property type="entry name" value="Sig_transdc_resp-reg_receiver"/>
</dbReference>
<keyword evidence="2" id="KW-0973">c-di-GMP</keyword>
<reference evidence="8" key="1">
    <citation type="submission" date="2016-10" db="EMBL/GenBank/DDBJ databases">
        <authorList>
            <person name="Varghese N."/>
            <person name="Submissions S."/>
        </authorList>
    </citation>
    <scope>NUCLEOTIDE SEQUENCE [LARGE SCALE GENOMIC DNA]</scope>
    <source>
        <strain evidence="8">CGMCC 1.10971</strain>
    </source>
</reference>
<evidence type="ECO:0000313" key="8">
    <source>
        <dbReference type="Proteomes" id="UP000198623"/>
    </source>
</evidence>
<dbReference type="SMART" id="SM00267">
    <property type="entry name" value="GGDEF"/>
    <property type="match status" value="1"/>
</dbReference>
<evidence type="ECO:0000256" key="2">
    <source>
        <dbReference type="ARBA" id="ARBA00022636"/>
    </source>
</evidence>
<dbReference type="Pfam" id="PF00072">
    <property type="entry name" value="Response_reg"/>
    <property type="match status" value="1"/>
</dbReference>
<dbReference type="AlphaFoldDB" id="A0A1I2RF52"/>
<dbReference type="STRING" id="1045558.SAMN05216175_10671"/>
<dbReference type="Gene3D" id="3.30.70.270">
    <property type="match status" value="1"/>
</dbReference>
<evidence type="ECO:0000256" key="1">
    <source>
        <dbReference type="ARBA" id="ARBA00012282"/>
    </source>
</evidence>
<dbReference type="PROSITE" id="PS50883">
    <property type="entry name" value="EAL"/>
    <property type="match status" value="1"/>
</dbReference>
<dbReference type="SMART" id="SM00052">
    <property type="entry name" value="EAL"/>
    <property type="match status" value="1"/>
</dbReference>
<sequence length="566" mass="63223">MQHTLLLVDDETAILNALKRVLRRSGYQILTAESGVEALQVLEDNPEIQVVLTDYRMPGMTGGEMLAEVQQRFPHVIGLILSGYADLDAVIKALNSGAVYKFLTKPWDEKEVLGALSSAFSHSALKLQPAVTPSAVDQLLSRSVLIRQLNQWMENGIETTALYLDVKNFNSYNDSLGYEVADKLLALISEKLMLSKPKDSFLGQMSGDEFALIIPFSASEEENQGLIKALLQPFDDLITLDGRELHIAFNVGYGTSDVDGNTSEMLLRNTQVAVSYSKRLGGVNFHRYQPAMNQITEKQMTLQSDLYRALERNQFSVVYQPKVCMSTGYIVGAECLLRWKHDSLGMISPAIFIPLAESSGLIEPIGEWVLSMACHQSQFWRKEGLPPFLMSVNLSGRQLQRNTLATKVKNIIEIAGICPDQLELEITETFLMQDIDSSLQLFNEIKALGVRLAIDDFGTGYSSLSYLNRLPVNTLKIDRSFIKDLPESKEKVGLVKNMIQMSHDLDMSVVAEGVETREQLDTLKHLHCDEIQGYFYSPPVSAEQFRTLLVNQPLPGKNYSYSGMSI</sequence>
<dbReference type="InterPro" id="IPR029787">
    <property type="entry name" value="Nucleotide_cyclase"/>
</dbReference>
<evidence type="ECO:0000259" key="4">
    <source>
        <dbReference type="PROSITE" id="PS50110"/>
    </source>
</evidence>
<gene>
    <name evidence="7" type="ORF">SAMN05216175_10671</name>
</gene>
<dbReference type="SUPFAM" id="SSF55073">
    <property type="entry name" value="Nucleotide cyclase"/>
    <property type="match status" value="1"/>
</dbReference>
<dbReference type="EMBL" id="FOOU01000006">
    <property type="protein sequence ID" value="SFG38683.1"/>
    <property type="molecule type" value="Genomic_DNA"/>
</dbReference>
<feature type="domain" description="EAL" evidence="5">
    <location>
        <begin position="299"/>
        <end position="553"/>
    </location>
</feature>
<dbReference type="SUPFAM" id="SSF52172">
    <property type="entry name" value="CheY-like"/>
    <property type="match status" value="1"/>
</dbReference>